<dbReference type="EMBL" id="CAJVQC010085927">
    <property type="protein sequence ID" value="CAG8822211.1"/>
    <property type="molecule type" value="Genomic_DNA"/>
</dbReference>
<feature type="non-terminal residue" evidence="1">
    <location>
        <position position="1"/>
    </location>
</feature>
<comment type="caution">
    <text evidence="1">The sequence shown here is derived from an EMBL/GenBank/DDBJ whole genome shotgun (WGS) entry which is preliminary data.</text>
</comment>
<sequence>TKFGPNKKWFSFPKQAALSALSSKKFQKVLHLLQDLIKTTFYHNPYLEKGILTGILRTKADIYTNLDNLAEHNLLNPELSEYYDSGGTGLIDPILCSDNLQKDLQTLLENQSLTKRLDKQVDLDKIRPDETAFYSLLVFAEKTKADESTLFSLALSLEEKKLPKFSQQLKEFWAKTTKFFGTASPEQAELFAKGFLLSLRINLAHIYNISSEEDKNIWQLTPRKGNLNQVFIFGYQIGEEGEDLPLVAKNVLQRIKAR</sequence>
<proteinExistence type="predicted"/>
<accession>A0ACA9S1M8</accession>
<keyword evidence="2" id="KW-1185">Reference proteome</keyword>
<name>A0ACA9S1M8_9GLOM</name>
<feature type="non-terminal residue" evidence="1">
    <location>
        <position position="258"/>
    </location>
</feature>
<gene>
    <name evidence="1" type="ORF">RPERSI_LOCUS25750</name>
</gene>
<evidence type="ECO:0000313" key="2">
    <source>
        <dbReference type="Proteomes" id="UP000789920"/>
    </source>
</evidence>
<reference evidence="1" key="1">
    <citation type="submission" date="2021-06" db="EMBL/GenBank/DDBJ databases">
        <authorList>
            <person name="Kallberg Y."/>
            <person name="Tangrot J."/>
            <person name="Rosling A."/>
        </authorList>
    </citation>
    <scope>NUCLEOTIDE SEQUENCE</scope>
    <source>
        <strain evidence="1">MA461A</strain>
    </source>
</reference>
<organism evidence="1 2">
    <name type="scientific">Racocetra persica</name>
    <dbReference type="NCBI Taxonomy" id="160502"/>
    <lineage>
        <taxon>Eukaryota</taxon>
        <taxon>Fungi</taxon>
        <taxon>Fungi incertae sedis</taxon>
        <taxon>Mucoromycota</taxon>
        <taxon>Glomeromycotina</taxon>
        <taxon>Glomeromycetes</taxon>
        <taxon>Diversisporales</taxon>
        <taxon>Gigasporaceae</taxon>
        <taxon>Racocetra</taxon>
    </lineage>
</organism>
<protein>
    <submittedName>
        <fullName evidence="1">10871_t:CDS:1</fullName>
    </submittedName>
</protein>
<dbReference type="Proteomes" id="UP000789920">
    <property type="component" value="Unassembled WGS sequence"/>
</dbReference>
<evidence type="ECO:0000313" key="1">
    <source>
        <dbReference type="EMBL" id="CAG8822211.1"/>
    </source>
</evidence>